<accession>A0A7S0DEI0</accession>
<name>A0A7S0DEI0_9EUKA</name>
<sequence>MRGSSELGAPASMARTTSTVGIGRPMTHSARSFAPRVNAQAGQQPNFADLPKMALGGMATAKALGLSSVAHAANAHQIAEVAGYQNGDAEFVFGVAFNVFACAVLGVVLGFAMLRLEQVLTAKE</sequence>
<keyword evidence="2" id="KW-1133">Transmembrane helix</keyword>
<feature type="transmembrane region" description="Helical" evidence="2">
    <location>
        <begin position="91"/>
        <end position="114"/>
    </location>
</feature>
<evidence type="ECO:0000256" key="2">
    <source>
        <dbReference type="SAM" id="Phobius"/>
    </source>
</evidence>
<gene>
    <name evidence="3" type="ORF">LAMO00422_LOCUS10314</name>
</gene>
<keyword evidence="2" id="KW-0472">Membrane</keyword>
<reference evidence="3" key="1">
    <citation type="submission" date="2021-01" db="EMBL/GenBank/DDBJ databases">
        <authorList>
            <person name="Corre E."/>
            <person name="Pelletier E."/>
            <person name="Niang G."/>
            <person name="Scheremetjew M."/>
            <person name="Finn R."/>
            <person name="Kale V."/>
            <person name="Holt S."/>
            <person name="Cochrane G."/>
            <person name="Meng A."/>
            <person name="Brown T."/>
            <person name="Cohen L."/>
        </authorList>
    </citation>
    <scope>NUCLEOTIDE SEQUENCE</scope>
    <source>
        <strain evidence="3">CCMP2058</strain>
    </source>
</reference>
<evidence type="ECO:0000313" key="3">
    <source>
        <dbReference type="EMBL" id="CAD8450079.1"/>
    </source>
</evidence>
<dbReference type="AlphaFoldDB" id="A0A7S0DEI0"/>
<proteinExistence type="predicted"/>
<organism evidence="3">
    <name type="scientific">Amorphochlora amoebiformis</name>
    <dbReference type="NCBI Taxonomy" id="1561963"/>
    <lineage>
        <taxon>Eukaryota</taxon>
        <taxon>Sar</taxon>
        <taxon>Rhizaria</taxon>
        <taxon>Cercozoa</taxon>
        <taxon>Chlorarachniophyceae</taxon>
        <taxon>Amorphochlora</taxon>
    </lineage>
</organism>
<dbReference type="EMBL" id="HBEM01014966">
    <property type="protein sequence ID" value="CAD8450079.1"/>
    <property type="molecule type" value="Transcribed_RNA"/>
</dbReference>
<feature type="region of interest" description="Disordered" evidence="1">
    <location>
        <begin position="1"/>
        <end position="26"/>
    </location>
</feature>
<keyword evidence="2" id="KW-0812">Transmembrane</keyword>
<protein>
    <submittedName>
        <fullName evidence="3">Uncharacterized protein</fullName>
    </submittedName>
</protein>
<evidence type="ECO:0000256" key="1">
    <source>
        <dbReference type="SAM" id="MobiDB-lite"/>
    </source>
</evidence>